<dbReference type="OrthoDB" id="9851324at2"/>
<dbReference type="KEGG" id="mgk:FSB76_08740"/>
<name>A0A5B8W196_9SPHI</name>
<dbReference type="Proteomes" id="UP000321362">
    <property type="component" value="Chromosome"/>
</dbReference>
<gene>
    <name evidence="1" type="ORF">FSB76_08740</name>
</gene>
<evidence type="ECO:0000313" key="2">
    <source>
        <dbReference type="Proteomes" id="UP000321362"/>
    </source>
</evidence>
<proteinExistence type="predicted"/>
<dbReference type="AlphaFoldDB" id="A0A5B8W196"/>
<dbReference type="EMBL" id="CP042437">
    <property type="protein sequence ID" value="QEC76028.1"/>
    <property type="molecule type" value="Genomic_DNA"/>
</dbReference>
<protein>
    <submittedName>
        <fullName evidence="1">Uncharacterized protein</fullName>
    </submittedName>
</protein>
<accession>A0A5B8W196</accession>
<evidence type="ECO:0000313" key="1">
    <source>
        <dbReference type="EMBL" id="QEC76028.1"/>
    </source>
</evidence>
<reference evidence="1 2" key="1">
    <citation type="journal article" date="2013" name="J. Microbiol.">
        <title>Mucilaginibacter ginsenosidivorax sp. nov., with ginsenoside converting activity isolated from sediment.</title>
        <authorList>
            <person name="Kim J.K."/>
            <person name="Choi T.E."/>
            <person name="Liu Q.M."/>
            <person name="Park H.Y."/>
            <person name="Yi T.H."/>
            <person name="Yoon M.H."/>
            <person name="Kim S.C."/>
            <person name="Im W.T."/>
        </authorList>
    </citation>
    <scope>NUCLEOTIDE SEQUENCE [LARGE SCALE GENOMIC DNA]</scope>
    <source>
        <strain evidence="1 2">KHI28</strain>
    </source>
</reference>
<keyword evidence="2" id="KW-1185">Reference proteome</keyword>
<sequence length="257" mass="27981">MESIQNAALNREDKLETTRTAKVYTLSGPATELLLPGSGVVIVANGNSTFYDQLEQAVVSLDTDKINDLAYKNKLAVNKLNKVSDEEALAALKAAPFIVDLNYGTKTIAINLFTIKDVEITKVLFAFSGGDFDANNFKYTVYSDDELIIEPKVMVILHQPHLSELEKQAVNIPIERSSMKFGKVGGDDTQFATPALITATLTPGILVATVATIVGSRCLKWYQEATTNDIPAAAFKTSNPTVKELVLARQKIIARTI</sequence>
<organism evidence="1 2">
    <name type="scientific">Mucilaginibacter ginsenosidivorax</name>
    <dbReference type="NCBI Taxonomy" id="862126"/>
    <lineage>
        <taxon>Bacteria</taxon>
        <taxon>Pseudomonadati</taxon>
        <taxon>Bacteroidota</taxon>
        <taxon>Sphingobacteriia</taxon>
        <taxon>Sphingobacteriales</taxon>
        <taxon>Sphingobacteriaceae</taxon>
        <taxon>Mucilaginibacter</taxon>
    </lineage>
</organism>
<dbReference type="RefSeq" id="WP_147053210.1">
    <property type="nucleotide sequence ID" value="NZ_CP042437.1"/>
</dbReference>